<dbReference type="InterPro" id="IPR028082">
    <property type="entry name" value="Peripla_BP_I"/>
</dbReference>
<feature type="chain" id="PRO_5045756670" evidence="4">
    <location>
        <begin position="22"/>
        <end position="328"/>
    </location>
</feature>
<dbReference type="InterPro" id="IPR025997">
    <property type="entry name" value="SBP_2_dom"/>
</dbReference>
<gene>
    <name evidence="6" type="ORF">I8J29_28660</name>
</gene>
<dbReference type="Gene3D" id="3.40.50.2300">
    <property type="match status" value="2"/>
</dbReference>
<keyword evidence="3 4" id="KW-0732">Signal</keyword>
<evidence type="ECO:0000256" key="2">
    <source>
        <dbReference type="ARBA" id="ARBA00007639"/>
    </source>
</evidence>
<evidence type="ECO:0000313" key="6">
    <source>
        <dbReference type="EMBL" id="MBO7748170.1"/>
    </source>
</evidence>
<dbReference type="PANTHER" id="PTHR46847:SF1">
    <property type="entry name" value="D-ALLOSE-BINDING PERIPLASMIC PROTEIN-RELATED"/>
    <property type="match status" value="1"/>
</dbReference>
<feature type="domain" description="Periplasmic binding protein" evidence="5">
    <location>
        <begin position="49"/>
        <end position="295"/>
    </location>
</feature>
<reference evidence="6 7" key="1">
    <citation type="submission" date="2021-03" db="EMBL/GenBank/DDBJ databases">
        <title>Paenibacillus artemisicola MWE-103 whole genome sequence.</title>
        <authorList>
            <person name="Ham Y.J."/>
        </authorList>
    </citation>
    <scope>NUCLEOTIDE SEQUENCE [LARGE SCALE GENOMIC DNA]</scope>
    <source>
        <strain evidence="6 7">MWE-103</strain>
    </source>
</reference>
<feature type="signal peptide" evidence="4">
    <location>
        <begin position="1"/>
        <end position="21"/>
    </location>
</feature>
<dbReference type="SUPFAM" id="SSF53822">
    <property type="entry name" value="Periplasmic binding protein-like I"/>
    <property type="match status" value="1"/>
</dbReference>
<dbReference type="PANTHER" id="PTHR46847">
    <property type="entry name" value="D-ALLOSE-BINDING PERIPLASMIC PROTEIN-RELATED"/>
    <property type="match status" value="1"/>
</dbReference>
<dbReference type="EMBL" id="JAGGDJ010000049">
    <property type="protein sequence ID" value="MBO7748170.1"/>
    <property type="molecule type" value="Genomic_DNA"/>
</dbReference>
<evidence type="ECO:0000313" key="7">
    <source>
        <dbReference type="Proteomes" id="UP000670947"/>
    </source>
</evidence>
<protein>
    <submittedName>
        <fullName evidence="6">Substrate-binding domain-containing protein</fullName>
    </submittedName>
</protein>
<dbReference type="Pfam" id="PF13407">
    <property type="entry name" value="Peripla_BP_4"/>
    <property type="match status" value="1"/>
</dbReference>
<evidence type="ECO:0000256" key="4">
    <source>
        <dbReference type="SAM" id="SignalP"/>
    </source>
</evidence>
<proteinExistence type="inferred from homology"/>
<evidence type="ECO:0000259" key="5">
    <source>
        <dbReference type="Pfam" id="PF13407"/>
    </source>
</evidence>
<comment type="caution">
    <text evidence="6">The sequence shown here is derived from an EMBL/GenBank/DDBJ whole genome shotgun (WGS) entry which is preliminary data.</text>
</comment>
<organism evidence="6 7">
    <name type="scientific">Paenibacillus artemisiicola</name>
    <dbReference type="NCBI Taxonomy" id="1172618"/>
    <lineage>
        <taxon>Bacteria</taxon>
        <taxon>Bacillati</taxon>
        <taxon>Bacillota</taxon>
        <taxon>Bacilli</taxon>
        <taxon>Bacillales</taxon>
        <taxon>Paenibacillaceae</taxon>
        <taxon>Paenibacillus</taxon>
    </lineage>
</organism>
<name>A0ABS3WIP4_9BACL</name>
<comment type="similarity">
    <text evidence="2">Belongs to the bacterial solute-binding protein 2 family.</text>
</comment>
<keyword evidence="7" id="KW-1185">Reference proteome</keyword>
<evidence type="ECO:0000256" key="3">
    <source>
        <dbReference type="ARBA" id="ARBA00022729"/>
    </source>
</evidence>
<evidence type="ECO:0000256" key="1">
    <source>
        <dbReference type="ARBA" id="ARBA00004196"/>
    </source>
</evidence>
<sequence length="328" mass="35019">MRKPRLTLLLILALLTLAVYAAFFAKLLPAPDHGGKTVTVVLKSLNVRSDYWQTMIAGAQAAAKELGAKLDVQGPLQESDADGQIRALRDAIGRRPDAIAVAPDDDPRMPVLLDDVRKAGIRLVVMDTPLTLAEPPVFVANDHLQAGRLAGDAAARAANGAPAVAVFSDAPRSSVSVKRIEGIRQSAQEHGGRVAGLYYSGDSEQLAYEFTVALLRSNPKVNVFVALNESATLGVAKAIKEAKKTDVYKLIGFESSIYEIQLLEEGTVNALLVQKPFNVGYLGVKTAAGLIDGRKADKTTLIGSTVVTKANMNDPVIQRLMFPLAVIQ</sequence>
<dbReference type="RefSeq" id="WP_208850762.1">
    <property type="nucleotide sequence ID" value="NZ_JAGGDJ010000049.1"/>
</dbReference>
<dbReference type="Proteomes" id="UP000670947">
    <property type="component" value="Unassembled WGS sequence"/>
</dbReference>
<comment type="subcellular location">
    <subcellularLocation>
        <location evidence="1">Cell envelope</location>
    </subcellularLocation>
</comment>
<accession>A0ABS3WIP4</accession>